<evidence type="ECO:0000313" key="1">
    <source>
        <dbReference type="EMBL" id="NNH75638.1"/>
    </source>
</evidence>
<dbReference type="AlphaFoldDB" id="A0A849CCY0"/>
<name>A0A849CCY0_9NOCA</name>
<reference evidence="1 2" key="1">
    <citation type="submission" date="2020-05" db="EMBL/GenBank/DDBJ databases">
        <title>MicrobeNet Type strains.</title>
        <authorList>
            <person name="Nicholson A.C."/>
        </authorList>
    </citation>
    <scope>NUCLEOTIDE SEQUENCE [LARGE SCALE GENOMIC DNA]</scope>
    <source>
        <strain evidence="1 2">JCM 3224</strain>
    </source>
</reference>
<sequence>MAKGTLLIDVMGYPHLCRECGAMQNWVWAVEARALGRDGMVEAVATDQELPVEIARGVLTAAGRPVAAALLGQRHERGHGFNPNICGRCKHQESWYSLESVVIEGAHRPRIILASAPHPVAQWRELMDALRDGAGYWYVGR</sequence>
<gene>
    <name evidence="1" type="ORF">HLB23_38290</name>
</gene>
<evidence type="ECO:0000313" key="2">
    <source>
        <dbReference type="Proteomes" id="UP000586827"/>
    </source>
</evidence>
<dbReference type="EMBL" id="JABELX010000025">
    <property type="protein sequence ID" value="NNH75638.1"/>
    <property type="molecule type" value="Genomic_DNA"/>
</dbReference>
<protein>
    <submittedName>
        <fullName evidence="1">Uncharacterized protein</fullName>
    </submittedName>
</protein>
<proteinExistence type="predicted"/>
<dbReference type="Proteomes" id="UP000586827">
    <property type="component" value="Unassembled WGS sequence"/>
</dbReference>
<keyword evidence="2" id="KW-1185">Reference proteome</keyword>
<dbReference type="RefSeq" id="WP_170264367.1">
    <property type="nucleotide sequence ID" value="NZ_JABELX010000025.1"/>
</dbReference>
<organism evidence="1 2">
    <name type="scientific">Nocardia uniformis</name>
    <dbReference type="NCBI Taxonomy" id="53432"/>
    <lineage>
        <taxon>Bacteria</taxon>
        <taxon>Bacillati</taxon>
        <taxon>Actinomycetota</taxon>
        <taxon>Actinomycetes</taxon>
        <taxon>Mycobacteriales</taxon>
        <taxon>Nocardiaceae</taxon>
        <taxon>Nocardia</taxon>
    </lineage>
</organism>
<accession>A0A849CCY0</accession>
<comment type="caution">
    <text evidence="1">The sequence shown here is derived from an EMBL/GenBank/DDBJ whole genome shotgun (WGS) entry which is preliminary data.</text>
</comment>